<dbReference type="Proteomes" id="UP000466396">
    <property type="component" value="Chromosome"/>
</dbReference>
<evidence type="ECO:0000313" key="2">
    <source>
        <dbReference type="Proteomes" id="UP000466396"/>
    </source>
</evidence>
<evidence type="ECO:0000313" key="1">
    <source>
        <dbReference type="EMBL" id="BBX95516.1"/>
    </source>
</evidence>
<name>A0A7I7NFS5_9MYCO</name>
<dbReference type="AlphaFoldDB" id="A0A7I7NFS5"/>
<sequence length="104" mass="10170">MAVEGARGEWYRDVGCCWRSAAGRVVIAGHAAQVASSAGGLSGSAELSGVAAAAMHAALGEYCGAFSQRLSSASAALTVASGAFVAMDDANSAALALVAPVQIL</sequence>
<dbReference type="KEGG" id="mlj:MLAC_08100"/>
<accession>A0A7I7NFS5</accession>
<keyword evidence="2" id="KW-1185">Reference proteome</keyword>
<gene>
    <name evidence="1" type="ORF">MLAC_08100</name>
</gene>
<reference evidence="1 2" key="1">
    <citation type="journal article" date="2019" name="Emerg. Microbes Infect.">
        <title>Comprehensive subspecies identification of 175 nontuberculous mycobacteria species based on 7547 genomic profiles.</title>
        <authorList>
            <person name="Matsumoto Y."/>
            <person name="Kinjo T."/>
            <person name="Motooka D."/>
            <person name="Nabeya D."/>
            <person name="Jung N."/>
            <person name="Uechi K."/>
            <person name="Horii T."/>
            <person name="Iida T."/>
            <person name="Fujita J."/>
            <person name="Nakamura S."/>
        </authorList>
    </citation>
    <scope>NUCLEOTIDE SEQUENCE [LARGE SCALE GENOMIC DNA]</scope>
    <source>
        <strain evidence="1 2">JCM 15657</strain>
    </source>
</reference>
<dbReference type="EMBL" id="AP022581">
    <property type="protein sequence ID" value="BBX95516.1"/>
    <property type="molecule type" value="Genomic_DNA"/>
</dbReference>
<organism evidence="1 2">
    <name type="scientific">Mycobacterium lacus</name>
    <dbReference type="NCBI Taxonomy" id="169765"/>
    <lineage>
        <taxon>Bacteria</taxon>
        <taxon>Bacillati</taxon>
        <taxon>Actinomycetota</taxon>
        <taxon>Actinomycetes</taxon>
        <taxon>Mycobacteriales</taxon>
        <taxon>Mycobacteriaceae</taxon>
        <taxon>Mycobacterium</taxon>
    </lineage>
</organism>
<protein>
    <submittedName>
        <fullName evidence="1">Uncharacterized protein</fullName>
    </submittedName>
</protein>
<proteinExistence type="predicted"/>